<dbReference type="InterPro" id="IPR001611">
    <property type="entry name" value="Leu-rich_rpt"/>
</dbReference>
<evidence type="ECO:0000256" key="1">
    <source>
        <dbReference type="ARBA" id="ARBA00022614"/>
    </source>
</evidence>
<dbReference type="InterPro" id="IPR003591">
    <property type="entry name" value="Leu-rich_rpt_typical-subtyp"/>
</dbReference>
<evidence type="ECO:0000313" key="4">
    <source>
        <dbReference type="Proteomes" id="UP000005018"/>
    </source>
</evidence>
<protein>
    <submittedName>
        <fullName evidence="3">Uncharacterized protein</fullName>
    </submittedName>
</protein>
<dbReference type="HOGENOM" id="CLU_018930_0_0_1"/>
<dbReference type="InterPro" id="IPR032675">
    <property type="entry name" value="LRR_dom_sf"/>
</dbReference>
<dbReference type="RefSeq" id="XP_003868292.1">
    <property type="nucleotide sequence ID" value="XM_003868244.1"/>
</dbReference>
<sequence>MPDFKQQELRVLIDLYPADVLQIIVSKAGVSNLTKILSSKEFLKQNKNLKYAIDETIVKNKYTFNNESMKPDKMIYWNPPRKRIAQISTEQESFKAFDDYCVAESIVVEVKLRYKVEFAPDLIELVDLLRSLKPVETVKLSLSMNFVNSHLYFVDLAQLFASMTHLKDRIIVFSISATCMTNFKGEIDLEQLVEVERLKISGCKVSGSFSKLHRLKELSFAPVDGDESLLDIQKLPLSLKSLDFTDCDGIIESISNEGGEFPRLNHISICCFEEPLPTSVKDVIRLMTGPDTKSIEYSFESDGCVDDFVSLVSDVSKEKGFNLKELTVEGHLSRSFDIYPSESLEILYADSEEVTSMLKLPNTLKRFSMADDYGLNSREVLRIIPTGLEYLRLTNNGGDWDNVDTDFSKFTRLKYLNLSRTGIKDFDFVFPCMLEELDLSGNEIETIDSAEFPKSLRNLILSFNEIKEVSGSKLPVTLERLNMLGNPIEKVDLLIGECFELLQVETLYIGCKSSSKVSYKLPSTLQSLHFNCCNTLSHDFGENLVSIRLESCQFAVSSGELFKQQSKLRYLGISHCQLADVSINYPQSLEEIDLSFNDFSEVPQQLGYLENLRYLQFSNNNVQLAIIEFHQSALEVLDLSYNVIEETHLSFPEGLTKLKQLDLSQNELKDITIENIGHNNKSFHSSLYELNLAYNELSEEKIEALISRLPDSTQSLRADSNTGGILRAINYLSS</sequence>
<dbReference type="SUPFAM" id="SSF52058">
    <property type="entry name" value="L domain-like"/>
    <property type="match status" value="1"/>
</dbReference>
<dbReference type="InterPro" id="IPR050333">
    <property type="entry name" value="SLRP"/>
</dbReference>
<dbReference type="OrthoDB" id="4019115at2759"/>
<dbReference type="eggNOG" id="KOG4194">
    <property type="taxonomic scope" value="Eukaryota"/>
</dbReference>
<name>H8X2D6_CANO9</name>
<dbReference type="EMBL" id="HE681720">
    <property type="protein sequence ID" value="CCG22858.1"/>
    <property type="molecule type" value="Genomic_DNA"/>
</dbReference>
<dbReference type="AlphaFoldDB" id="H8X2D6"/>
<keyword evidence="1" id="KW-0433">Leucine-rich repeat</keyword>
<organism evidence="3 4">
    <name type="scientific">Candida orthopsilosis (strain 90-125)</name>
    <name type="common">Yeast</name>
    <dbReference type="NCBI Taxonomy" id="1136231"/>
    <lineage>
        <taxon>Eukaryota</taxon>
        <taxon>Fungi</taxon>
        <taxon>Dikarya</taxon>
        <taxon>Ascomycota</taxon>
        <taxon>Saccharomycotina</taxon>
        <taxon>Pichiomycetes</taxon>
        <taxon>Debaryomycetaceae</taxon>
        <taxon>Candida/Lodderomyces clade</taxon>
        <taxon>Candida</taxon>
    </lineage>
</organism>
<keyword evidence="4" id="KW-1185">Reference proteome</keyword>
<dbReference type="GeneID" id="14539094"/>
<dbReference type="SUPFAM" id="SSF52047">
    <property type="entry name" value="RNI-like"/>
    <property type="match status" value="1"/>
</dbReference>
<dbReference type="PROSITE" id="PS51450">
    <property type="entry name" value="LRR"/>
    <property type="match status" value="1"/>
</dbReference>
<evidence type="ECO:0000256" key="2">
    <source>
        <dbReference type="ARBA" id="ARBA00022737"/>
    </source>
</evidence>
<dbReference type="KEGG" id="cot:CORT_0B11590"/>
<accession>H8X2D6</accession>
<dbReference type="PRINTS" id="PR00019">
    <property type="entry name" value="LEURICHRPT"/>
</dbReference>
<dbReference type="SMART" id="SM00369">
    <property type="entry name" value="LRR_TYP"/>
    <property type="match status" value="3"/>
</dbReference>
<proteinExistence type="predicted"/>
<dbReference type="Gene3D" id="3.80.10.10">
    <property type="entry name" value="Ribonuclease Inhibitor"/>
    <property type="match status" value="3"/>
</dbReference>
<reference evidence="3 4" key="1">
    <citation type="journal article" date="2012" name="PLoS ONE">
        <title>Sequence and analysis of the genome of the pathogenic yeast Candida orthopsilosis.</title>
        <authorList>
            <person name="Riccombeni A."/>
            <person name="Vidanes G."/>
            <person name="Proux-Wera E."/>
            <person name="Wolfe K.H."/>
            <person name="Butler G."/>
        </authorList>
    </citation>
    <scope>NUCLEOTIDE SEQUENCE [LARGE SCALE GENOMIC DNA]</scope>
    <source>
        <strain evidence="3 4">Co 90-125</strain>
    </source>
</reference>
<dbReference type="PANTHER" id="PTHR45712:SF22">
    <property type="entry name" value="INSULIN-LIKE GROWTH FACTOR-BINDING PROTEIN COMPLEX ACID LABILE SUBUNIT"/>
    <property type="match status" value="1"/>
</dbReference>
<dbReference type="Pfam" id="PF13516">
    <property type="entry name" value="LRR_6"/>
    <property type="match status" value="1"/>
</dbReference>
<keyword evidence="2" id="KW-0677">Repeat</keyword>
<evidence type="ECO:0000313" key="3">
    <source>
        <dbReference type="EMBL" id="CCG22858.1"/>
    </source>
</evidence>
<gene>
    <name evidence="3" type="ORF">CORT_0B11590</name>
</gene>
<dbReference type="Proteomes" id="UP000005018">
    <property type="component" value="Chromosome 2"/>
</dbReference>
<dbReference type="PANTHER" id="PTHR45712">
    <property type="entry name" value="AGAP008170-PA"/>
    <property type="match status" value="1"/>
</dbReference>